<dbReference type="Pfam" id="PF00613">
    <property type="entry name" value="PI3Ka"/>
    <property type="match status" value="1"/>
</dbReference>
<evidence type="ECO:0000256" key="3">
    <source>
        <dbReference type="ARBA" id="ARBA00022679"/>
    </source>
</evidence>
<keyword evidence="4" id="KW-0418">Kinase</keyword>
<comment type="caution">
    <text evidence="7">The sequence shown here is derived from an EMBL/GenBank/DDBJ whole genome shotgun (WGS) entry which is preliminary data.</text>
</comment>
<dbReference type="Pfam" id="PF00454">
    <property type="entry name" value="PI3_PI4_kinase"/>
    <property type="match status" value="1"/>
</dbReference>
<proteinExistence type="inferred from homology"/>
<dbReference type="EMBL" id="CAJFDH010000003">
    <property type="protein sequence ID" value="CAD5216891.1"/>
    <property type="molecule type" value="Genomic_DNA"/>
</dbReference>
<gene>
    <name evidence="7" type="ORF">BOKJ2_LOCUS6814</name>
</gene>
<evidence type="ECO:0000313" key="7">
    <source>
        <dbReference type="EMBL" id="CAD5216891.1"/>
    </source>
</evidence>
<evidence type="ECO:0000259" key="5">
    <source>
        <dbReference type="PROSITE" id="PS50290"/>
    </source>
</evidence>
<protein>
    <recommendedName>
        <fullName evidence="2">1-phosphatidylinositol 4-kinase</fullName>
        <ecNumber evidence="2">2.7.1.67</ecNumber>
    </recommendedName>
</protein>
<dbReference type="GO" id="GO:0048015">
    <property type="term" value="P:phosphatidylinositol-mediated signaling"/>
    <property type="evidence" value="ECO:0007669"/>
    <property type="project" value="TreeGrafter"/>
</dbReference>
<dbReference type="Proteomes" id="UP000614601">
    <property type="component" value="Unassembled WGS sequence"/>
</dbReference>
<evidence type="ECO:0000256" key="4">
    <source>
        <dbReference type="ARBA" id="ARBA00022777"/>
    </source>
</evidence>
<dbReference type="PROSITE" id="PS00916">
    <property type="entry name" value="PI3_4_KINASE_2"/>
    <property type="match status" value="1"/>
</dbReference>
<dbReference type="Gene3D" id="1.25.40.70">
    <property type="entry name" value="Phosphatidylinositol 3-kinase, accessory domain (PIK)"/>
    <property type="match status" value="1"/>
</dbReference>
<dbReference type="PROSITE" id="PS00915">
    <property type="entry name" value="PI3_4_KINASE_1"/>
    <property type="match status" value="1"/>
</dbReference>
<dbReference type="GO" id="GO:0046854">
    <property type="term" value="P:phosphatidylinositol phosphate biosynthetic process"/>
    <property type="evidence" value="ECO:0007669"/>
    <property type="project" value="InterPro"/>
</dbReference>
<dbReference type="OrthoDB" id="10264149at2759"/>
<keyword evidence="8" id="KW-1185">Reference proteome</keyword>
<dbReference type="GO" id="GO:0004430">
    <property type="term" value="F:1-phosphatidylinositol 4-kinase activity"/>
    <property type="evidence" value="ECO:0007669"/>
    <property type="project" value="UniProtKB-EC"/>
</dbReference>
<dbReference type="EMBL" id="CAJFCW020000003">
    <property type="protein sequence ID" value="CAG9106782.1"/>
    <property type="molecule type" value="Genomic_DNA"/>
</dbReference>
<dbReference type="InterPro" id="IPR000403">
    <property type="entry name" value="PI3/4_kinase_cat_dom"/>
</dbReference>
<dbReference type="SMART" id="SM00145">
    <property type="entry name" value="PI3Ka"/>
    <property type="match status" value="1"/>
</dbReference>
<name>A0A811KNH9_9BILA</name>
<dbReference type="PROSITE" id="PS50290">
    <property type="entry name" value="PI3_4_KINASE_3"/>
    <property type="match status" value="1"/>
</dbReference>
<dbReference type="InterPro" id="IPR001263">
    <property type="entry name" value="PI3K_accessory_dom"/>
</dbReference>
<dbReference type="FunFam" id="1.10.1070.11:FF:000005">
    <property type="entry name" value="Phosphatidylinositol 4-kinase, catalytic, alpha"/>
    <property type="match status" value="1"/>
</dbReference>
<organism evidence="7 8">
    <name type="scientific">Bursaphelenchus okinawaensis</name>
    <dbReference type="NCBI Taxonomy" id="465554"/>
    <lineage>
        <taxon>Eukaryota</taxon>
        <taxon>Metazoa</taxon>
        <taxon>Ecdysozoa</taxon>
        <taxon>Nematoda</taxon>
        <taxon>Chromadorea</taxon>
        <taxon>Rhabditida</taxon>
        <taxon>Tylenchina</taxon>
        <taxon>Tylenchomorpha</taxon>
        <taxon>Aphelenchoidea</taxon>
        <taxon>Aphelenchoididae</taxon>
        <taxon>Bursaphelenchus</taxon>
    </lineage>
</organism>
<dbReference type="PROSITE" id="PS51545">
    <property type="entry name" value="PIK_HELICAL"/>
    <property type="match status" value="1"/>
</dbReference>
<dbReference type="GO" id="GO:0005886">
    <property type="term" value="C:plasma membrane"/>
    <property type="evidence" value="ECO:0007669"/>
    <property type="project" value="TreeGrafter"/>
</dbReference>
<dbReference type="SUPFAM" id="SSF48371">
    <property type="entry name" value="ARM repeat"/>
    <property type="match status" value="1"/>
</dbReference>
<feature type="domain" description="PI3K/PI4K catalytic" evidence="5">
    <location>
        <begin position="1846"/>
        <end position="2120"/>
    </location>
</feature>
<dbReference type="SMART" id="SM00146">
    <property type="entry name" value="PI3Kc"/>
    <property type="match status" value="1"/>
</dbReference>
<dbReference type="SUPFAM" id="SSF56112">
    <property type="entry name" value="Protein kinase-like (PK-like)"/>
    <property type="match status" value="1"/>
</dbReference>
<dbReference type="Gene3D" id="3.30.1010.10">
    <property type="entry name" value="Phosphatidylinositol 3-kinase Catalytic Subunit, Chain A, domain 4"/>
    <property type="match status" value="1"/>
</dbReference>
<evidence type="ECO:0000259" key="6">
    <source>
        <dbReference type="PROSITE" id="PS51545"/>
    </source>
</evidence>
<comment type="similarity">
    <text evidence="1">Belongs to the PI3/PI4-kinase family. Type III PI4K subfamily.</text>
</comment>
<dbReference type="InterPro" id="IPR015433">
    <property type="entry name" value="PI3/4_kinase"/>
</dbReference>
<dbReference type="InterPro" id="IPR016024">
    <property type="entry name" value="ARM-type_fold"/>
</dbReference>
<reference evidence="7" key="1">
    <citation type="submission" date="2020-09" db="EMBL/GenBank/DDBJ databases">
        <authorList>
            <person name="Kikuchi T."/>
        </authorList>
    </citation>
    <scope>NUCLEOTIDE SEQUENCE</scope>
    <source>
        <strain evidence="7">SH1</strain>
    </source>
</reference>
<accession>A0A811KNH9</accession>
<dbReference type="InterPro" id="IPR042236">
    <property type="entry name" value="PI3K_accessory_sf"/>
</dbReference>
<dbReference type="InterPro" id="IPR018936">
    <property type="entry name" value="PI3/4_kinase_CS"/>
</dbReference>
<dbReference type="Gene3D" id="1.10.1070.11">
    <property type="entry name" value="Phosphatidylinositol 3-/4-kinase, catalytic domain"/>
    <property type="match status" value="1"/>
</dbReference>
<keyword evidence="3" id="KW-0808">Transferase</keyword>
<evidence type="ECO:0000256" key="1">
    <source>
        <dbReference type="ARBA" id="ARBA00006209"/>
    </source>
</evidence>
<dbReference type="CDD" id="cd05167">
    <property type="entry name" value="PI4Kc_III_alpha"/>
    <property type="match status" value="1"/>
</dbReference>
<dbReference type="InterPro" id="IPR045495">
    <property type="entry name" value="PI4K_N"/>
</dbReference>
<evidence type="ECO:0000313" key="8">
    <source>
        <dbReference type="Proteomes" id="UP000614601"/>
    </source>
</evidence>
<dbReference type="InterPro" id="IPR011009">
    <property type="entry name" value="Kinase-like_dom_sf"/>
</dbReference>
<dbReference type="PANTHER" id="PTHR10048:SF15">
    <property type="entry name" value="PHOSPHATIDYLINOSITOL 4-KINASE ALPHA"/>
    <property type="match status" value="1"/>
</dbReference>
<dbReference type="InterPro" id="IPR036940">
    <property type="entry name" value="PI3/4_kinase_cat_sf"/>
</dbReference>
<dbReference type="Proteomes" id="UP000783686">
    <property type="component" value="Unassembled WGS sequence"/>
</dbReference>
<dbReference type="GO" id="GO:0005737">
    <property type="term" value="C:cytoplasm"/>
    <property type="evidence" value="ECO:0007669"/>
    <property type="project" value="TreeGrafter"/>
</dbReference>
<dbReference type="Pfam" id="PF19274">
    <property type="entry name" value="PI4K_N"/>
    <property type="match status" value="1"/>
</dbReference>
<dbReference type="PANTHER" id="PTHR10048">
    <property type="entry name" value="PHOSPHATIDYLINOSITOL KINASE"/>
    <property type="match status" value="1"/>
</dbReference>
<dbReference type="EC" id="2.7.1.67" evidence="2"/>
<feature type="domain" description="PIK helical" evidence="6">
    <location>
        <begin position="1545"/>
        <end position="1733"/>
    </location>
</feature>
<evidence type="ECO:0000256" key="2">
    <source>
        <dbReference type="ARBA" id="ARBA00012169"/>
    </source>
</evidence>
<sequence>MSLGEDFVLSNLQGLAICSALAKDLDYEKLESRLFGRITEDASELILGHNVRSTFFAAGICILYAPHNKFDEPLCEKLMELMEMLPVLRWVDDSAFSKLDKVTIYEQFSFCLNTILGDIAAQHFNLRDRIIDHQLTLLEELMEDITEFISGIQRSPSLNQSRFNRRLSSEVDCMRVVSMIFGLLRTIGRFSADPNNPLISNIYPPPFAIAQKGEKVEPVVRNVTLSTDATNWFWNDEKETSKGGSRKVYSRHGSSFLMPDVGDKDKDVLRLTFGEIERLTAQLKILMEPKLLSTLDKYAQDVYYKQQLKRFPYRTVSETITLVSVTCLRDVLSLYDNIHQDSVIPMEYAKELYTFSLHLFTQGQEQLNMKNFNEDIRETRKSVDDENNQPLVNRLKMLIIANSLAIELIVWSAVDENTGYIICNNIHDKLWQPHRHVLIQNPISVVALEALGTLAEKFPALSSTIVVRSLCSFLLDPCPLLTKLTSNEFDKGDRTMTKEQCDAVSRRRLGLNSLRTAAIDALCRALRAAIPPEESESENGAEETLIRSCLTQLSAKLYVPENASVESTIYMISENVIMALGSIGITLIDRKIPQIVLQIFLQRFAQPPSALDQVIINQLADMWIAGASVIHDGVIKLFTRIILESSNRIYSADPLQQAQRYSHVSLVVDSALGKMAKALTKEEEQMELLYRLLELFVQLAIEGKRVHEKIKKTAVKMTAGAGNLGVLIPKIASLIVRMKPILEPTVKVKNLFRDFFFYCSAVGFNLEVTDGLWPDDWYRAVCQIAVKAPVLTVIENLKSEMIENAAIKMDTLPLADIQERRNLVLKEVQQSPEITTIVSRMDYAQCIYLLSVCRTEKMRVVHSNEPDAPQQMFKYLEDKAIRKDKTGIWSCLLSATPLIFTEYLNRMAKGNACRQRTADIRVTAEFLLVMFNHSVREVRRCADNCLTKLMDMFPYLLWNGQVIATALSLIQAMSKIIEEDRECRITTLETSELPWKLHLEDTLAARENIAKDFAQRVEQILCEAMKWAPGTTHGHLLEYVRRTNSTNNRSLRLTIDAVLHHHSTGMGSDFSPSTSEVNSVNGSVMAKEKTTLDVSAYLTSLNQRANFLGRVQGMLSMLKSTQHDQALATELLIEHLDTKFRDIFEKNEEHKYSFSNLGQSYANIDRELEEAIMLSSAFFVESQNLESKTLRNLVRIPEKNFTEKTLQLCISCWNWILVAREDVQIHFLQEMSGCFLQIAQRNVGLFDRQYDKVECPMSSSECDKRKAPFVKPHAVWAGFLAERMSLARYCNQEQIDLFELLFSRILSLEVGNDQRIGGNIKKIPMMSRHIEAVGVRFRLLSAALTMIQNDFLTNSQSKNVLRQRIYASAFDYFTLAPQTPTMNSKELKEIIKYFITFWKALNVDVKYIKKETFTGSDISTAQLPKSPPDAQSTNAVAAFHQAAVQNRGNSFTWHAPMNQSASNANLSSNTFIAPSQRSSTAQRTNSTRTLNQSKIMEKHMRNLYRKRQLLLFLISHEIDRLNAWLNPLGLPEEENSDTQIENYIRTVLLDQQKQFKDMARFAWEISPELAVHLVPRLPAYPAVKTTIRELVRQQPEAVTHLTEALQLFLIDSNTLIEAETAKFSHILTWVHCSPVMAISLLCPKIYPPHPSTAQYAVNVLRACPPDLLLLYIPQIVQCMRWDSMGYVAELILWLANHSQLVAHQLLWNMNANMYLDEDAKQKDPVLFEPLNTISEKLINNLAGTAKRFYKAEFDLFERITRISGQIKHFEKGESRKKACLKALAEVQVEGVTYIPSNPECIIIDIDYSSATPMQSAAKAPFLACFRMKQCGVDGVEDLALSYYEKEIEAEEQKTAKPKANIVKVDPHGFVKHDPQVIRKGAIFKVGDDCRQDVLALQLMRLMKNVCDQSHIDVDFFPYRVVATNPGCGVIECVPNAKSRNEIGHQTAFTLFEYFVTSYGDENSEKFRNARRNFVKSMAAYSVFSFLLQIKDRHNGNIMINKDGHIIHIDFGFMFESSPGGNMGFEPDFKLSQEMVDIMGHNMEHPAFKHFSSLCVRIFLAVRPYYQDFISLVTQMLDTKLPCFRGKTIPLLRSRFVPEMNDKEAAKYMLGIINNCCTNIRSKMYDQLQYIQNDIPY</sequence>